<evidence type="ECO:0000313" key="1">
    <source>
        <dbReference type="EMBL" id="ADG18599.1"/>
    </source>
</evidence>
<dbReference type="AlphaFoldDB" id="D5WJF4"/>
<dbReference type="HOGENOM" id="CLU_2785963_0_0_4"/>
<gene>
    <name evidence="1" type="ordered locus">BC1002_4631</name>
</gene>
<organism evidence="1 2">
    <name type="scientific">Paraburkholderia atlantica</name>
    <dbReference type="NCBI Taxonomy" id="2654982"/>
    <lineage>
        <taxon>Bacteria</taxon>
        <taxon>Pseudomonadati</taxon>
        <taxon>Pseudomonadota</taxon>
        <taxon>Betaproteobacteria</taxon>
        <taxon>Burkholderiales</taxon>
        <taxon>Burkholderiaceae</taxon>
        <taxon>Paraburkholderia</taxon>
    </lineage>
</organism>
<sequence length="68" mass="7715">MSASFPRLALDELNLLFTGTTRTDHAVLVAIDCKRVAEREPVDSPTADVAKRRRNRRPEVLLWRGVLN</sequence>
<dbReference type="Proteomes" id="UP000002190">
    <property type="component" value="Chromosome 2"/>
</dbReference>
<dbReference type="KEGG" id="bge:BC1002_4631"/>
<reference evidence="2" key="1">
    <citation type="submission" date="2010-04" db="EMBL/GenBank/DDBJ databases">
        <title>Complete sequence of chromosome 2 of Burkholderia sp. CCGE1002.</title>
        <authorList>
            <consortium name="US DOE Joint Genome Institute"/>
            <person name="Lucas S."/>
            <person name="Copeland A."/>
            <person name="Lapidus A."/>
            <person name="Cheng J.-F."/>
            <person name="Bruce D."/>
            <person name="Goodwin L."/>
            <person name="Pitluck S."/>
            <person name="Chertkov O."/>
            <person name="Detter J.C."/>
            <person name="Han C."/>
            <person name="Tapia R."/>
            <person name="Land M."/>
            <person name="Hauser L."/>
            <person name="Kyrpides N."/>
            <person name="Ovchinnikova G."/>
            <person name="Martinez-Romero E."/>
            <person name="Hernandez M.A.R."/>
            <person name="Tiedje J.M."/>
            <person name="Woyke T."/>
        </authorList>
    </citation>
    <scope>NUCLEOTIDE SEQUENCE [LARGE SCALE GENOMIC DNA]</scope>
    <source>
        <strain evidence="2">CCGE1002</strain>
    </source>
</reference>
<proteinExistence type="predicted"/>
<dbReference type="EMBL" id="CP002014">
    <property type="protein sequence ID" value="ADG18599.1"/>
    <property type="molecule type" value="Genomic_DNA"/>
</dbReference>
<evidence type="ECO:0000313" key="2">
    <source>
        <dbReference type="Proteomes" id="UP000002190"/>
    </source>
</evidence>
<name>D5WJF4_PARAM</name>
<accession>D5WJF4</accession>
<reference evidence="1 2" key="2">
    <citation type="journal article" date="2012" name="J. Bacteriol.">
        <title>Genome Sequences of Burkholderia sp. Strains CCGE1002 and H160, Isolated from Legume Nodules in Mexico and Brazil.</title>
        <authorList>
            <person name="Ormeno-Orrillo E."/>
            <person name="Rogel M.A."/>
            <person name="Chueire L.M."/>
            <person name="Tiedje J.M."/>
            <person name="Martinez-Romero E."/>
            <person name="Hungria M."/>
        </authorList>
    </citation>
    <scope>NUCLEOTIDE SEQUENCE [LARGE SCALE GENOMIC DNA]</scope>
    <source>
        <strain evidence="1 2">CCGE1002</strain>
    </source>
</reference>
<protein>
    <submittedName>
        <fullName evidence="1">Uncharacterized protein</fullName>
    </submittedName>
</protein>